<accession>A0A834IAB9</accession>
<name>A0A834IAB9_RHYFE</name>
<gene>
    <name evidence="1" type="ORF">GWI33_011842</name>
</gene>
<protein>
    <submittedName>
        <fullName evidence="1">Uncharacterized protein</fullName>
    </submittedName>
</protein>
<organism evidence="1 2">
    <name type="scientific">Rhynchophorus ferrugineus</name>
    <name type="common">Red palm weevil</name>
    <name type="synonym">Curculio ferrugineus</name>
    <dbReference type="NCBI Taxonomy" id="354439"/>
    <lineage>
        <taxon>Eukaryota</taxon>
        <taxon>Metazoa</taxon>
        <taxon>Ecdysozoa</taxon>
        <taxon>Arthropoda</taxon>
        <taxon>Hexapoda</taxon>
        <taxon>Insecta</taxon>
        <taxon>Pterygota</taxon>
        <taxon>Neoptera</taxon>
        <taxon>Endopterygota</taxon>
        <taxon>Coleoptera</taxon>
        <taxon>Polyphaga</taxon>
        <taxon>Cucujiformia</taxon>
        <taxon>Curculionidae</taxon>
        <taxon>Dryophthorinae</taxon>
        <taxon>Rhynchophorus</taxon>
    </lineage>
</organism>
<comment type="caution">
    <text evidence="1">The sequence shown here is derived from an EMBL/GenBank/DDBJ whole genome shotgun (WGS) entry which is preliminary data.</text>
</comment>
<dbReference type="Proteomes" id="UP000625711">
    <property type="component" value="Unassembled WGS sequence"/>
</dbReference>
<evidence type="ECO:0000313" key="1">
    <source>
        <dbReference type="EMBL" id="KAF7275347.1"/>
    </source>
</evidence>
<dbReference type="AlphaFoldDB" id="A0A834IAB9"/>
<reference evidence="1" key="1">
    <citation type="submission" date="2020-08" db="EMBL/GenBank/DDBJ databases">
        <title>Genome sequencing and assembly of the red palm weevil Rhynchophorus ferrugineus.</title>
        <authorList>
            <person name="Dias G.B."/>
            <person name="Bergman C.M."/>
            <person name="Manee M."/>
        </authorList>
    </citation>
    <scope>NUCLEOTIDE SEQUENCE</scope>
    <source>
        <strain evidence="1">AA-2017</strain>
        <tissue evidence="1">Whole larva</tissue>
    </source>
</reference>
<evidence type="ECO:0000313" key="2">
    <source>
        <dbReference type="Proteomes" id="UP000625711"/>
    </source>
</evidence>
<sequence length="89" mass="10239">MLLPQLPFDSVSSDTVLKKKKHVKQVGPKINDQIIRIINMYIGNYFSVVAVRPGTDSTLVSSHRHHQLIEFYCDLTPWLFGEKEVASRR</sequence>
<proteinExistence type="predicted"/>
<dbReference type="EMBL" id="JAACXV010010723">
    <property type="protein sequence ID" value="KAF7275347.1"/>
    <property type="molecule type" value="Genomic_DNA"/>
</dbReference>
<keyword evidence="2" id="KW-1185">Reference proteome</keyword>